<dbReference type="Proteomes" id="UP000326532">
    <property type="component" value="Unassembled WGS sequence"/>
</dbReference>
<sequence>MRLTVEVLEEIFGWAKGMYTNTCLKISPTVRLPQEGVYLHFPDHEHAVAAIGEQVPPTIFNILPLYAPSGTGCSEFYVFRFRVPPKWPRPNKKWVQWDITNNTVRLTSYLRKSCIVKLHSILEGGPNTFRVFIEDSELAIRVQQNRRVYSTRVLFVTRGMPRMSWPYFNHFTLEARSPN</sequence>
<evidence type="ECO:0000313" key="1">
    <source>
        <dbReference type="EMBL" id="KAB8199762.1"/>
    </source>
</evidence>
<protein>
    <submittedName>
        <fullName evidence="1">Uncharacterized protein</fullName>
    </submittedName>
</protein>
<evidence type="ECO:0000313" key="2">
    <source>
        <dbReference type="Proteomes" id="UP000326532"/>
    </source>
</evidence>
<accession>A0A5N6D3F4</accession>
<reference evidence="1 2" key="1">
    <citation type="submission" date="2019-04" db="EMBL/GenBank/DDBJ databases">
        <title>Fungal friends and foes A comparative genomics study of 23 Aspergillus species from section Flavi.</title>
        <authorList>
            <consortium name="DOE Joint Genome Institute"/>
            <person name="Kjaerbolling I."/>
            <person name="Vesth T.C."/>
            <person name="Frisvad J.C."/>
            <person name="Nybo J.L."/>
            <person name="Theobald S."/>
            <person name="Kildgaard S."/>
            <person name="Petersen T.I."/>
            <person name="Kuo A."/>
            <person name="Sato A."/>
            <person name="Lyhne E.K."/>
            <person name="Kogle M.E."/>
            <person name="Wiebenga A."/>
            <person name="Kun R.S."/>
            <person name="Lubbers R.J."/>
            <person name="Makela M.R."/>
            <person name="Barry K."/>
            <person name="Chovatia M."/>
            <person name="Clum A."/>
            <person name="Daum C."/>
            <person name="Haridas S."/>
            <person name="He G."/>
            <person name="LaButti K."/>
            <person name="Lipzen A."/>
            <person name="Mondo S."/>
            <person name="Pangilinan J."/>
            <person name="Riley R."/>
            <person name="Salamov A."/>
            <person name="Simmons B.A."/>
            <person name="Magnuson J.K."/>
            <person name="Henrissat B."/>
            <person name="Mortensen U.H."/>
            <person name="Larsen T.O."/>
            <person name="De vries R.P."/>
            <person name="Grigoriev I.V."/>
            <person name="Machida M."/>
            <person name="Baker S.E."/>
            <person name="Andersen M.R."/>
        </authorList>
    </citation>
    <scope>NUCLEOTIDE SEQUENCE [LARGE SCALE GENOMIC DNA]</scope>
    <source>
        <strain evidence="1 2">CBS 117618</strain>
    </source>
</reference>
<dbReference type="AlphaFoldDB" id="A0A5N6D3F4"/>
<dbReference type="VEuPathDB" id="FungiDB:BDV34DRAFT_29692"/>
<name>A0A5N6D3F4_ASPPA</name>
<organism evidence="1 2">
    <name type="scientific">Aspergillus parasiticus</name>
    <dbReference type="NCBI Taxonomy" id="5067"/>
    <lineage>
        <taxon>Eukaryota</taxon>
        <taxon>Fungi</taxon>
        <taxon>Dikarya</taxon>
        <taxon>Ascomycota</taxon>
        <taxon>Pezizomycotina</taxon>
        <taxon>Eurotiomycetes</taxon>
        <taxon>Eurotiomycetidae</taxon>
        <taxon>Eurotiales</taxon>
        <taxon>Aspergillaceae</taxon>
        <taxon>Aspergillus</taxon>
        <taxon>Aspergillus subgen. Circumdati</taxon>
    </lineage>
</organism>
<proteinExistence type="predicted"/>
<gene>
    <name evidence="1" type="ORF">BDV34DRAFT_29692</name>
</gene>
<keyword evidence="2" id="KW-1185">Reference proteome</keyword>
<dbReference type="EMBL" id="ML735063">
    <property type="protein sequence ID" value="KAB8199762.1"/>
    <property type="molecule type" value="Genomic_DNA"/>
</dbReference>